<keyword evidence="3" id="KW-0449">Lipoprotein</keyword>
<organism evidence="3 4">
    <name type="scientific">Pyxidicoccus fallax</name>
    <dbReference type="NCBI Taxonomy" id="394095"/>
    <lineage>
        <taxon>Bacteria</taxon>
        <taxon>Pseudomonadati</taxon>
        <taxon>Myxococcota</taxon>
        <taxon>Myxococcia</taxon>
        <taxon>Myxococcales</taxon>
        <taxon>Cystobacterineae</taxon>
        <taxon>Myxococcaceae</taxon>
        <taxon>Pyxidicoccus</taxon>
    </lineage>
</organism>
<dbReference type="RefSeq" id="WP_169348105.1">
    <property type="nucleotide sequence ID" value="NZ_JABBJJ010000156.1"/>
</dbReference>
<dbReference type="AlphaFoldDB" id="A0A848LMI8"/>
<evidence type="ECO:0000256" key="1">
    <source>
        <dbReference type="SAM" id="SignalP"/>
    </source>
</evidence>
<dbReference type="InterPro" id="IPR033399">
    <property type="entry name" value="TP_0789-like"/>
</dbReference>
<evidence type="ECO:0000259" key="2">
    <source>
        <dbReference type="Pfam" id="PF17131"/>
    </source>
</evidence>
<protein>
    <submittedName>
        <fullName evidence="3">Outer membrane lipoprotein-sorting protein</fullName>
    </submittedName>
</protein>
<sequence length="266" mass="30253">MHLPASIRRFAVLAALLPSLAGAAGNATKPAAAEKPSALEVLRRIDERLSFQSDYKGTVRLRELRKDGTEQLMEVQVYRRDKSRDLLIYITKPRHLAGGGYLRIGRNLWEYESGTGQWQRTTQRGNIVNTVSCEEDFDRSRLVENYDAKDEGDEVVNGVSFRKLHLTAKQGVDVTFAQLRLWVDPDFNIVKRIGYAPSGRPLRTDLIRSYQPIQDPVAGKKVYPYKEVLEVEEVAGSQYTVRYDNVELAPLSPNIFTKTWLEGRVR</sequence>
<comment type="caution">
    <text evidence="3">The sequence shown here is derived from an EMBL/GenBank/DDBJ whole genome shotgun (WGS) entry which is preliminary data.</text>
</comment>
<name>A0A848LMI8_9BACT</name>
<dbReference type="Gene3D" id="2.50.20.10">
    <property type="entry name" value="Lipoprotein localisation LolA/LolB/LppX"/>
    <property type="match status" value="1"/>
</dbReference>
<dbReference type="Proteomes" id="UP000518300">
    <property type="component" value="Unassembled WGS sequence"/>
</dbReference>
<feature type="chain" id="PRO_5032460174" evidence="1">
    <location>
        <begin position="24"/>
        <end position="266"/>
    </location>
</feature>
<evidence type="ECO:0000313" key="3">
    <source>
        <dbReference type="EMBL" id="NMO18843.1"/>
    </source>
</evidence>
<reference evidence="3 4" key="1">
    <citation type="submission" date="2020-04" db="EMBL/GenBank/DDBJ databases">
        <title>Draft genome of Pyxidicoccus fallax type strain.</title>
        <authorList>
            <person name="Whitworth D.E."/>
        </authorList>
    </citation>
    <scope>NUCLEOTIDE SEQUENCE [LARGE SCALE GENOMIC DNA]</scope>
    <source>
        <strain evidence="3 4">DSM 14698</strain>
    </source>
</reference>
<accession>A0A848LMI8</accession>
<dbReference type="CDD" id="cd16329">
    <property type="entry name" value="LolA_like"/>
    <property type="match status" value="1"/>
</dbReference>
<proteinExistence type="predicted"/>
<gene>
    <name evidence="3" type="ORF">HG543_28850</name>
</gene>
<dbReference type="Pfam" id="PF17131">
    <property type="entry name" value="LolA_like"/>
    <property type="match status" value="1"/>
</dbReference>
<feature type="domain" description="Uncharacterized protein TP-0789" evidence="2">
    <location>
        <begin position="85"/>
        <end position="262"/>
    </location>
</feature>
<evidence type="ECO:0000313" key="4">
    <source>
        <dbReference type="Proteomes" id="UP000518300"/>
    </source>
</evidence>
<keyword evidence="4" id="KW-1185">Reference proteome</keyword>
<dbReference type="EMBL" id="JABBJJ010000156">
    <property type="protein sequence ID" value="NMO18843.1"/>
    <property type="molecule type" value="Genomic_DNA"/>
</dbReference>
<keyword evidence="1" id="KW-0732">Signal</keyword>
<feature type="signal peptide" evidence="1">
    <location>
        <begin position="1"/>
        <end position="23"/>
    </location>
</feature>